<keyword evidence="12" id="KW-1185">Reference proteome</keyword>
<dbReference type="InterPro" id="IPR007197">
    <property type="entry name" value="rSAM"/>
</dbReference>
<comment type="cofactor">
    <cofactor evidence="1">
        <name>[4Fe-4S] cluster</name>
        <dbReference type="ChEBI" id="CHEBI:49883"/>
    </cofactor>
</comment>
<feature type="domain" description="Radical SAM core" evidence="10">
    <location>
        <begin position="204"/>
        <end position="435"/>
    </location>
</feature>
<dbReference type="GO" id="GO:0006400">
    <property type="term" value="P:tRNA modification"/>
    <property type="evidence" value="ECO:0007669"/>
    <property type="project" value="InterPro"/>
</dbReference>
<evidence type="ECO:0000313" key="12">
    <source>
        <dbReference type="Proteomes" id="UP001151287"/>
    </source>
</evidence>
<dbReference type="PROSITE" id="PS51449">
    <property type="entry name" value="MTTASE_N"/>
    <property type="match status" value="1"/>
</dbReference>
<dbReference type="SFLD" id="SFLDG01082">
    <property type="entry name" value="B12-binding_domain_containing"/>
    <property type="match status" value="1"/>
</dbReference>
<accession>A0A9P9Z845</accession>
<keyword evidence="7" id="KW-0411">Iron-sulfur</keyword>
<gene>
    <name evidence="11" type="ORF">LUZ63_020668</name>
</gene>
<feature type="compositionally biased region" description="Polar residues" evidence="8">
    <location>
        <begin position="1"/>
        <end position="12"/>
    </location>
</feature>
<dbReference type="Pfam" id="PF00919">
    <property type="entry name" value="UPF0004"/>
    <property type="match status" value="1"/>
</dbReference>
<dbReference type="InterPro" id="IPR023404">
    <property type="entry name" value="rSAM_horseshoe"/>
</dbReference>
<dbReference type="GO" id="GO:0051539">
    <property type="term" value="F:4 iron, 4 sulfur cluster binding"/>
    <property type="evidence" value="ECO:0007669"/>
    <property type="project" value="UniProtKB-KW"/>
</dbReference>
<feature type="region of interest" description="Disordered" evidence="8">
    <location>
        <begin position="176"/>
        <end position="198"/>
    </location>
</feature>
<dbReference type="SMART" id="SM00729">
    <property type="entry name" value="Elp3"/>
    <property type="match status" value="1"/>
</dbReference>
<dbReference type="PANTHER" id="PTHR43837:SF1">
    <property type="entry name" value="RIBOSOMAL PROTEIN US12 METHYLTHIOTRANSFERASE RIMO"/>
    <property type="match status" value="1"/>
</dbReference>
<dbReference type="CDD" id="cd01335">
    <property type="entry name" value="Radical_SAM"/>
    <property type="match status" value="1"/>
</dbReference>
<dbReference type="GO" id="GO:0046872">
    <property type="term" value="F:metal ion binding"/>
    <property type="evidence" value="ECO:0007669"/>
    <property type="project" value="UniProtKB-KW"/>
</dbReference>
<name>A0A9P9Z845_9POAL</name>
<dbReference type="SFLD" id="SFLDS00029">
    <property type="entry name" value="Radical_SAM"/>
    <property type="match status" value="1"/>
</dbReference>
<dbReference type="PROSITE" id="PS51918">
    <property type="entry name" value="RADICAL_SAM"/>
    <property type="match status" value="1"/>
</dbReference>
<keyword evidence="2" id="KW-0004">4Fe-4S</keyword>
<dbReference type="OrthoDB" id="190098at2759"/>
<dbReference type="Pfam" id="PF04055">
    <property type="entry name" value="Radical_SAM"/>
    <property type="match status" value="1"/>
</dbReference>
<dbReference type="GO" id="GO:0005829">
    <property type="term" value="C:cytosol"/>
    <property type="evidence" value="ECO:0007669"/>
    <property type="project" value="TreeGrafter"/>
</dbReference>
<organism evidence="11 12">
    <name type="scientific">Rhynchospora breviuscula</name>
    <dbReference type="NCBI Taxonomy" id="2022672"/>
    <lineage>
        <taxon>Eukaryota</taxon>
        <taxon>Viridiplantae</taxon>
        <taxon>Streptophyta</taxon>
        <taxon>Embryophyta</taxon>
        <taxon>Tracheophyta</taxon>
        <taxon>Spermatophyta</taxon>
        <taxon>Magnoliopsida</taxon>
        <taxon>Liliopsida</taxon>
        <taxon>Poales</taxon>
        <taxon>Cyperaceae</taxon>
        <taxon>Cyperoideae</taxon>
        <taxon>Rhynchosporeae</taxon>
        <taxon>Rhynchospora</taxon>
    </lineage>
</organism>
<feature type="region of interest" description="Disordered" evidence="8">
    <location>
        <begin position="1"/>
        <end position="24"/>
    </location>
</feature>
<evidence type="ECO:0000256" key="4">
    <source>
        <dbReference type="ARBA" id="ARBA00022691"/>
    </source>
</evidence>
<dbReference type="InterPro" id="IPR058240">
    <property type="entry name" value="rSAM_sf"/>
</dbReference>
<keyword evidence="4" id="KW-0949">S-adenosyl-L-methionine</keyword>
<dbReference type="FunFam" id="3.80.30.20:FF:000001">
    <property type="entry name" value="tRNA-2-methylthio-N(6)-dimethylallyladenosine synthase 2"/>
    <property type="match status" value="1"/>
</dbReference>
<evidence type="ECO:0000256" key="6">
    <source>
        <dbReference type="ARBA" id="ARBA00023004"/>
    </source>
</evidence>
<dbReference type="HAMAP" id="MF_01865">
    <property type="entry name" value="MTTase_RimO"/>
    <property type="match status" value="1"/>
</dbReference>
<evidence type="ECO:0000259" key="9">
    <source>
        <dbReference type="PROSITE" id="PS51449"/>
    </source>
</evidence>
<dbReference type="InterPro" id="IPR005840">
    <property type="entry name" value="Ribosomal_uS12_MeSTrfase_RimO"/>
</dbReference>
<evidence type="ECO:0000256" key="8">
    <source>
        <dbReference type="SAM" id="MobiDB-lite"/>
    </source>
</evidence>
<dbReference type="SUPFAM" id="SSF102114">
    <property type="entry name" value="Radical SAM enzymes"/>
    <property type="match status" value="1"/>
</dbReference>
<dbReference type="Proteomes" id="UP001151287">
    <property type="component" value="Unassembled WGS sequence"/>
</dbReference>
<dbReference type="InterPro" id="IPR012340">
    <property type="entry name" value="NA-bd_OB-fold"/>
</dbReference>
<evidence type="ECO:0000256" key="3">
    <source>
        <dbReference type="ARBA" id="ARBA00022490"/>
    </source>
</evidence>
<comment type="caution">
    <text evidence="11">The sequence shown here is derived from an EMBL/GenBank/DDBJ whole genome shotgun (WGS) entry which is preliminary data.</text>
</comment>
<evidence type="ECO:0000313" key="11">
    <source>
        <dbReference type="EMBL" id="KAJ1684099.1"/>
    </source>
</evidence>
<dbReference type="InterPro" id="IPR002792">
    <property type="entry name" value="TRAM_dom"/>
</dbReference>
<dbReference type="Gene3D" id="3.80.30.20">
    <property type="entry name" value="tm_1862 like domain"/>
    <property type="match status" value="1"/>
</dbReference>
<dbReference type="Gene3D" id="3.40.50.12160">
    <property type="entry name" value="Methylthiotransferase, N-terminal domain"/>
    <property type="match status" value="1"/>
</dbReference>
<feature type="domain" description="MTTase N-terminal" evidence="9">
    <location>
        <begin position="25"/>
        <end position="141"/>
    </location>
</feature>
<dbReference type="SFLD" id="SFLDF00274">
    <property type="entry name" value="ribosomal_protein_S12_methylth"/>
    <property type="match status" value="1"/>
</dbReference>
<keyword evidence="3" id="KW-0963">Cytoplasm</keyword>
<dbReference type="InterPro" id="IPR013848">
    <property type="entry name" value="Methylthiotransferase_N"/>
</dbReference>
<evidence type="ECO:0000259" key="10">
    <source>
        <dbReference type="PROSITE" id="PS51918"/>
    </source>
</evidence>
<evidence type="ECO:0000256" key="5">
    <source>
        <dbReference type="ARBA" id="ARBA00022723"/>
    </source>
</evidence>
<dbReference type="InterPro" id="IPR038135">
    <property type="entry name" value="Methylthiotransferase_N_sf"/>
</dbReference>
<reference evidence="11" key="1">
    <citation type="journal article" date="2022" name="Cell">
        <title>Repeat-based holocentromeres influence genome architecture and karyotype evolution.</title>
        <authorList>
            <person name="Hofstatter P.G."/>
            <person name="Thangavel G."/>
            <person name="Lux T."/>
            <person name="Neumann P."/>
            <person name="Vondrak T."/>
            <person name="Novak P."/>
            <person name="Zhang M."/>
            <person name="Costa L."/>
            <person name="Castellani M."/>
            <person name="Scott A."/>
            <person name="Toegelov H."/>
            <person name="Fuchs J."/>
            <person name="Mata-Sucre Y."/>
            <person name="Dias Y."/>
            <person name="Vanzela A.L.L."/>
            <person name="Huettel B."/>
            <person name="Almeida C.C.S."/>
            <person name="Simkova H."/>
            <person name="Souza G."/>
            <person name="Pedrosa-Harand A."/>
            <person name="Macas J."/>
            <person name="Mayer K.F.X."/>
            <person name="Houben A."/>
            <person name="Marques A."/>
        </authorList>
    </citation>
    <scope>NUCLEOTIDE SEQUENCE</scope>
    <source>
        <strain evidence="11">RhyBre1mFocal</strain>
    </source>
</reference>
<dbReference type="SFLD" id="SFLDG01061">
    <property type="entry name" value="methylthiotransferase"/>
    <property type="match status" value="1"/>
</dbReference>
<dbReference type="InterPro" id="IPR006638">
    <property type="entry name" value="Elp3/MiaA/NifB-like_rSAM"/>
</dbReference>
<dbReference type="InterPro" id="IPR005839">
    <property type="entry name" value="Methylthiotransferase"/>
</dbReference>
<evidence type="ECO:0000256" key="7">
    <source>
        <dbReference type="ARBA" id="ARBA00023014"/>
    </source>
</evidence>
<dbReference type="EMBL" id="JAMQYH010000043">
    <property type="protein sequence ID" value="KAJ1684099.1"/>
    <property type="molecule type" value="Genomic_DNA"/>
</dbReference>
<dbReference type="AlphaFoldDB" id="A0A9P9Z845"/>
<dbReference type="PROSITE" id="PS01278">
    <property type="entry name" value="MTTASE_RADICAL"/>
    <property type="match status" value="1"/>
</dbReference>
<protein>
    <submittedName>
        <fullName evidence="11">Uncharacterized protein</fullName>
    </submittedName>
</protein>
<dbReference type="PANTHER" id="PTHR43837">
    <property type="entry name" value="RIBOSOMAL PROTEIN S12 METHYLTHIOTRANSFERASE RIMO"/>
    <property type="match status" value="1"/>
</dbReference>
<keyword evidence="5" id="KW-0479">Metal-binding</keyword>
<proteinExistence type="inferred from homology"/>
<keyword evidence="6" id="KW-0408">Iron</keyword>
<dbReference type="InterPro" id="IPR020612">
    <property type="entry name" value="Methylthiotransferase_CS"/>
</dbReference>
<dbReference type="Pfam" id="PF18693">
    <property type="entry name" value="TRAM_2"/>
    <property type="match status" value="1"/>
</dbReference>
<sequence>MIGTVMSEQTALSPAPAPTGEAPPRTVAVVTLGCARNEVDSEELAGRLEADGFTLVEEPADAETVLVNTCGFVEQAKKDSVDTLLAAADLKDEGSTRSVVAVGCLAERYGAELADSLPEADAVLGFDDYPDIGARLRAIVAGETHQAHTPGDRRALLPISPVERASAGDVVLPGHGDGSARGTDPATVGLGGPATGPRVVRRRLEGGPMAPLKLASGCDRRCAFCAIPRFRGSFVSRRPSDVLDEARWLVEHGARELFLVSENSTSYGKDLGDLRLLERLLPELAAVDGVERVRVSYLQPAETRPELLAAIAGTEGVAPYFDLSFQHASGPLLRRMRRFGDHESFLGLLEQVRVLAPEAGVRANVIVGFPGESEDDVATLCDFLTEARLDVCGVFGYSDEDGTEAASYDAKVDPDEVAERVAHVTDLVEQLTSQRAEERIGEDVEVLVESVQDGVEGRAAHQGPEVDGTTLLTDLVDPLEVGALVPARVVAAEGVDLVAVPTGTPR</sequence>
<evidence type="ECO:0000256" key="1">
    <source>
        <dbReference type="ARBA" id="ARBA00001966"/>
    </source>
</evidence>
<dbReference type="GO" id="GO:0035599">
    <property type="term" value="F:aspartic acid methylthiotransferase activity"/>
    <property type="evidence" value="ECO:0007669"/>
    <property type="project" value="TreeGrafter"/>
</dbReference>
<evidence type="ECO:0000256" key="2">
    <source>
        <dbReference type="ARBA" id="ARBA00022485"/>
    </source>
</evidence>
<dbReference type="Gene3D" id="2.40.50.140">
    <property type="entry name" value="Nucleic acid-binding proteins"/>
    <property type="match status" value="1"/>
</dbReference>